<evidence type="ECO:0000256" key="1">
    <source>
        <dbReference type="SAM" id="MobiDB-lite"/>
    </source>
</evidence>
<keyword evidence="3" id="KW-1185">Reference proteome</keyword>
<accession>A0A1B8B7L2</accession>
<protein>
    <submittedName>
        <fullName evidence="2">Uncharacterized protein</fullName>
    </submittedName>
</protein>
<feature type="region of interest" description="Disordered" evidence="1">
    <location>
        <begin position="158"/>
        <end position="213"/>
    </location>
</feature>
<evidence type="ECO:0000313" key="2">
    <source>
        <dbReference type="EMBL" id="OBS28698.1"/>
    </source>
</evidence>
<dbReference type="EMBL" id="LYXU01000001">
    <property type="protein sequence ID" value="OBS28698.1"/>
    <property type="molecule type" value="Genomic_DNA"/>
</dbReference>
<sequence length="247" mass="28652">MEHVPSDCSPDCDHTLTAESFSGHWEKGWASRELVLSQMEKILPSYEKANTFMSRQSVHELYLYLKTSRWVSTADRPSNHQAYRYFRGNSSHRPNKPQRYYPYFFVIQAMYPDSEAARKMYLEMEQHWGVRLDPKQPFYPHLVDAEQERKLIMGHVTDEEDPSQHDSVVQSRLNSYPGLSTGQSTSSSSGSNQDRNCSLPTTADDQVVSNDYKDKLATMQSELRSELEKRFSELESDYERQKDVVGD</sequence>
<feature type="compositionally biased region" description="Polar residues" evidence="1">
    <location>
        <begin position="165"/>
        <end position="178"/>
    </location>
</feature>
<feature type="compositionally biased region" description="Polar residues" evidence="1">
    <location>
        <begin position="192"/>
        <end position="209"/>
    </location>
</feature>
<dbReference type="OMA" id="REMELIM"/>
<reference evidence="2 3" key="1">
    <citation type="submission" date="2016-06" db="EMBL/GenBank/DDBJ databases">
        <title>Living apart together: crosstalk between the core and supernumerary genomes in a fungal plant pathogen.</title>
        <authorList>
            <person name="Vanheule A."/>
            <person name="Audenaert K."/>
            <person name="Warris S."/>
            <person name="Van De Geest H."/>
            <person name="Schijlen E."/>
            <person name="Hofte M."/>
            <person name="De Saeger S."/>
            <person name="Haesaert G."/>
            <person name="Waalwijk C."/>
            <person name="Van Der Lee T."/>
        </authorList>
    </citation>
    <scope>NUCLEOTIDE SEQUENCE [LARGE SCALE GENOMIC DNA]</scope>
    <source>
        <strain evidence="2 3">2516</strain>
    </source>
</reference>
<organism evidence="2 3">
    <name type="scientific">Fusarium poae</name>
    <dbReference type="NCBI Taxonomy" id="36050"/>
    <lineage>
        <taxon>Eukaryota</taxon>
        <taxon>Fungi</taxon>
        <taxon>Dikarya</taxon>
        <taxon>Ascomycota</taxon>
        <taxon>Pezizomycotina</taxon>
        <taxon>Sordariomycetes</taxon>
        <taxon>Hypocreomycetidae</taxon>
        <taxon>Hypocreales</taxon>
        <taxon>Nectriaceae</taxon>
        <taxon>Fusarium</taxon>
    </lineage>
</organism>
<dbReference type="Proteomes" id="UP000091967">
    <property type="component" value="Unassembled WGS sequence"/>
</dbReference>
<comment type="caution">
    <text evidence="2">The sequence shown here is derived from an EMBL/GenBank/DDBJ whole genome shotgun (WGS) entry which is preliminary data.</text>
</comment>
<name>A0A1B8B7L2_FUSPO</name>
<feature type="compositionally biased region" description="Low complexity" evidence="1">
    <location>
        <begin position="180"/>
        <end position="191"/>
    </location>
</feature>
<proteinExistence type="predicted"/>
<evidence type="ECO:0000313" key="3">
    <source>
        <dbReference type="Proteomes" id="UP000091967"/>
    </source>
</evidence>
<gene>
    <name evidence="2" type="ORF">FPOA_02636</name>
</gene>
<dbReference type="AlphaFoldDB" id="A0A1B8B7L2"/>